<feature type="chain" id="PRO_5012962165" description="DUF19 domain-containing protein" evidence="1">
    <location>
        <begin position="24"/>
        <end position="237"/>
    </location>
</feature>
<dbReference type="AlphaFoldDB" id="A0A210QQZ1"/>
<dbReference type="OrthoDB" id="6131914at2759"/>
<accession>A0A210QQZ1</accession>
<evidence type="ECO:0000256" key="1">
    <source>
        <dbReference type="SAM" id="SignalP"/>
    </source>
</evidence>
<protein>
    <recommendedName>
        <fullName evidence="4">DUF19 domain-containing protein</fullName>
    </recommendedName>
</protein>
<evidence type="ECO:0008006" key="4">
    <source>
        <dbReference type="Google" id="ProtNLM"/>
    </source>
</evidence>
<name>A0A210QQZ1_MIZYE</name>
<sequence>MVYLPNLNTMVTAILWVVNLTLGYCPDDLLSEVFTCLHNLTYGSGDSMLITGADADRMQRHCRHGDLDDSVDCLNKIYSQCTSPRDFERLRKFADPDAWRSGFQRFCSNTDFYVERRTCVTKLDKELEKCIKRHEDFTLQSTEKMASYSHDQIEERENHRIEQICRFFHGANQCLNSDIGSKCGPEISAILSDFAGGIMPPVCRGFTFDTSSASQIELSSLGFIFIFALLIFHKCLV</sequence>
<keyword evidence="3" id="KW-1185">Reference proteome</keyword>
<dbReference type="Proteomes" id="UP000242188">
    <property type="component" value="Unassembled WGS sequence"/>
</dbReference>
<gene>
    <name evidence="2" type="ORF">KP79_PYT11510</name>
</gene>
<evidence type="ECO:0000313" key="2">
    <source>
        <dbReference type="EMBL" id="OWF51129.1"/>
    </source>
</evidence>
<comment type="caution">
    <text evidence="2">The sequence shown here is derived from an EMBL/GenBank/DDBJ whole genome shotgun (WGS) entry which is preliminary data.</text>
</comment>
<proteinExistence type="predicted"/>
<keyword evidence="1" id="KW-0732">Signal</keyword>
<organism evidence="2 3">
    <name type="scientific">Mizuhopecten yessoensis</name>
    <name type="common">Japanese scallop</name>
    <name type="synonym">Patinopecten yessoensis</name>
    <dbReference type="NCBI Taxonomy" id="6573"/>
    <lineage>
        <taxon>Eukaryota</taxon>
        <taxon>Metazoa</taxon>
        <taxon>Spiralia</taxon>
        <taxon>Lophotrochozoa</taxon>
        <taxon>Mollusca</taxon>
        <taxon>Bivalvia</taxon>
        <taxon>Autobranchia</taxon>
        <taxon>Pteriomorphia</taxon>
        <taxon>Pectinida</taxon>
        <taxon>Pectinoidea</taxon>
        <taxon>Pectinidae</taxon>
        <taxon>Mizuhopecten</taxon>
    </lineage>
</organism>
<feature type="signal peptide" evidence="1">
    <location>
        <begin position="1"/>
        <end position="23"/>
    </location>
</feature>
<evidence type="ECO:0000313" key="3">
    <source>
        <dbReference type="Proteomes" id="UP000242188"/>
    </source>
</evidence>
<dbReference type="EMBL" id="NEDP02002332">
    <property type="protein sequence ID" value="OWF51129.1"/>
    <property type="molecule type" value="Genomic_DNA"/>
</dbReference>
<reference evidence="2 3" key="1">
    <citation type="journal article" date="2017" name="Nat. Ecol. Evol.">
        <title>Scallop genome provides insights into evolution of bilaterian karyotype and development.</title>
        <authorList>
            <person name="Wang S."/>
            <person name="Zhang J."/>
            <person name="Jiao W."/>
            <person name="Li J."/>
            <person name="Xun X."/>
            <person name="Sun Y."/>
            <person name="Guo X."/>
            <person name="Huan P."/>
            <person name="Dong B."/>
            <person name="Zhang L."/>
            <person name="Hu X."/>
            <person name="Sun X."/>
            <person name="Wang J."/>
            <person name="Zhao C."/>
            <person name="Wang Y."/>
            <person name="Wang D."/>
            <person name="Huang X."/>
            <person name="Wang R."/>
            <person name="Lv J."/>
            <person name="Li Y."/>
            <person name="Zhang Z."/>
            <person name="Liu B."/>
            <person name="Lu W."/>
            <person name="Hui Y."/>
            <person name="Liang J."/>
            <person name="Zhou Z."/>
            <person name="Hou R."/>
            <person name="Li X."/>
            <person name="Liu Y."/>
            <person name="Li H."/>
            <person name="Ning X."/>
            <person name="Lin Y."/>
            <person name="Zhao L."/>
            <person name="Xing Q."/>
            <person name="Dou J."/>
            <person name="Li Y."/>
            <person name="Mao J."/>
            <person name="Guo H."/>
            <person name="Dou H."/>
            <person name="Li T."/>
            <person name="Mu C."/>
            <person name="Jiang W."/>
            <person name="Fu Q."/>
            <person name="Fu X."/>
            <person name="Miao Y."/>
            <person name="Liu J."/>
            <person name="Yu Q."/>
            <person name="Li R."/>
            <person name="Liao H."/>
            <person name="Li X."/>
            <person name="Kong Y."/>
            <person name="Jiang Z."/>
            <person name="Chourrout D."/>
            <person name="Li R."/>
            <person name="Bao Z."/>
        </authorList>
    </citation>
    <scope>NUCLEOTIDE SEQUENCE [LARGE SCALE GENOMIC DNA]</scope>
    <source>
        <strain evidence="2 3">PY_sf001</strain>
    </source>
</reference>